<evidence type="ECO:0000256" key="1">
    <source>
        <dbReference type="SAM" id="Phobius"/>
    </source>
</evidence>
<gene>
    <name evidence="2" type="ORF">CPAR01_15019</name>
</gene>
<keyword evidence="3" id="KW-1185">Reference proteome</keyword>
<name>A0ABQ9S0N1_9PEZI</name>
<comment type="caution">
    <text evidence="2">The sequence shown here is derived from an EMBL/GenBank/DDBJ whole genome shotgun (WGS) entry which is preliminary data.</text>
</comment>
<sequence>MGRPKFSQSRWRQAAFYFAVAAFSTFFHQLCIHTMGEHPET</sequence>
<keyword evidence="1" id="KW-1133">Transmembrane helix</keyword>
<keyword evidence="1" id="KW-0812">Transmembrane</keyword>
<reference evidence="2 3" key="1">
    <citation type="submission" date="2016-10" db="EMBL/GenBank/DDBJ databases">
        <title>The genome sequence of Colletotrichum fioriniae PJ7.</title>
        <authorList>
            <person name="Baroncelli R."/>
        </authorList>
    </citation>
    <scope>NUCLEOTIDE SEQUENCE [LARGE SCALE GENOMIC DNA]</scope>
    <source>
        <strain evidence="2 3">IMI 384185</strain>
    </source>
</reference>
<keyword evidence="1" id="KW-0472">Membrane</keyword>
<dbReference type="GeneID" id="85383168"/>
<organism evidence="2 3">
    <name type="scientific">Colletotrichum paranaense</name>
    <dbReference type="NCBI Taxonomy" id="1914294"/>
    <lineage>
        <taxon>Eukaryota</taxon>
        <taxon>Fungi</taxon>
        <taxon>Dikarya</taxon>
        <taxon>Ascomycota</taxon>
        <taxon>Pezizomycotina</taxon>
        <taxon>Sordariomycetes</taxon>
        <taxon>Hypocreomycetidae</taxon>
        <taxon>Glomerellales</taxon>
        <taxon>Glomerellaceae</taxon>
        <taxon>Colletotrichum</taxon>
        <taxon>Colletotrichum acutatum species complex</taxon>
    </lineage>
</organism>
<dbReference type="RefSeq" id="XP_060342194.1">
    <property type="nucleotide sequence ID" value="XM_060499269.1"/>
</dbReference>
<feature type="transmembrane region" description="Helical" evidence="1">
    <location>
        <begin position="14"/>
        <end position="35"/>
    </location>
</feature>
<dbReference type="EMBL" id="MOPA01000017">
    <property type="protein sequence ID" value="KAK1521496.1"/>
    <property type="molecule type" value="Genomic_DNA"/>
</dbReference>
<dbReference type="Proteomes" id="UP001241169">
    <property type="component" value="Unassembled WGS sequence"/>
</dbReference>
<protein>
    <submittedName>
        <fullName evidence="2">Uncharacterized protein</fullName>
    </submittedName>
</protein>
<proteinExistence type="predicted"/>
<evidence type="ECO:0000313" key="2">
    <source>
        <dbReference type="EMBL" id="KAK1521496.1"/>
    </source>
</evidence>
<accession>A0ABQ9S0N1</accession>
<evidence type="ECO:0000313" key="3">
    <source>
        <dbReference type="Proteomes" id="UP001241169"/>
    </source>
</evidence>